<dbReference type="GO" id="GO:0003677">
    <property type="term" value="F:DNA binding"/>
    <property type="evidence" value="ECO:0007669"/>
    <property type="project" value="UniProtKB-KW"/>
</dbReference>
<evidence type="ECO:0000256" key="2">
    <source>
        <dbReference type="ARBA" id="ARBA00022723"/>
    </source>
</evidence>
<dbReference type="PANTHER" id="PTHR43219">
    <property type="entry name" value="CRISPR-ASSOCIATED ENDONUCLEASE CAS1"/>
    <property type="match status" value="1"/>
</dbReference>
<feature type="binding site" evidence="9">
    <location>
        <position position="193"/>
    </location>
    <ligand>
        <name>Mn(2+)</name>
        <dbReference type="ChEBI" id="CHEBI:29035"/>
    </ligand>
</feature>
<evidence type="ECO:0000256" key="1">
    <source>
        <dbReference type="ARBA" id="ARBA00022722"/>
    </source>
</evidence>
<dbReference type="Proteomes" id="UP000317593">
    <property type="component" value="Unassembled WGS sequence"/>
</dbReference>
<feature type="binding site" evidence="9">
    <location>
        <position position="273"/>
    </location>
    <ligand>
        <name>Mn(2+)</name>
        <dbReference type="ChEBI" id="CHEBI:29035"/>
    </ligand>
</feature>
<keyword evidence="4 9" id="KW-0378">Hydrolase</keyword>
<keyword evidence="6 9" id="KW-0051">Antiviral defense</keyword>
<dbReference type="GO" id="GO:0016787">
    <property type="term" value="F:hydrolase activity"/>
    <property type="evidence" value="ECO:0007669"/>
    <property type="project" value="UniProtKB-KW"/>
</dbReference>
<dbReference type="RefSeq" id="WP_142715653.1">
    <property type="nucleotide sequence ID" value="NZ_FXTH01000017.1"/>
</dbReference>
<dbReference type="InterPro" id="IPR002729">
    <property type="entry name" value="CRISPR-assoc_Cas1"/>
</dbReference>
<dbReference type="EMBL" id="FXTH01000017">
    <property type="protein sequence ID" value="SMO85349.1"/>
    <property type="molecule type" value="Genomic_DNA"/>
</dbReference>
<reference evidence="10 11" key="1">
    <citation type="submission" date="2017-05" db="EMBL/GenBank/DDBJ databases">
        <authorList>
            <person name="Varghese N."/>
            <person name="Submissions S."/>
        </authorList>
    </citation>
    <scope>NUCLEOTIDE SEQUENCE [LARGE SCALE GENOMIC DNA]</scope>
    <source>
        <strain evidence="10 11">DSM 21194</strain>
    </source>
</reference>
<evidence type="ECO:0000256" key="7">
    <source>
        <dbReference type="ARBA" id="ARBA00023125"/>
    </source>
</evidence>
<dbReference type="Gene3D" id="3.100.10.20">
    <property type="entry name" value="CRISPR-associated endonuclease Cas1, N-terminal domain"/>
    <property type="match status" value="1"/>
</dbReference>
<dbReference type="NCBIfam" id="TIGR03641">
    <property type="entry name" value="cas1_HMARI"/>
    <property type="match status" value="1"/>
</dbReference>
<dbReference type="PANTHER" id="PTHR43219:SF2">
    <property type="entry name" value="CRISPR-ASSOCIATED ENDONUCLEASE CAS1"/>
    <property type="match status" value="1"/>
</dbReference>
<dbReference type="Pfam" id="PF01867">
    <property type="entry name" value="Cas_Cas1"/>
    <property type="match status" value="1"/>
</dbReference>
<keyword evidence="3 9" id="KW-0255">Endonuclease</keyword>
<comment type="function">
    <text evidence="9">CRISPR (clustered regularly interspaced short palindromic repeat), is an adaptive immune system that provides protection against mobile genetic elements (viruses, transposable elements and conjugative plasmids). CRISPR clusters contain spacers, sequences complementary to antecedent mobile elements, and target invading nucleic acids. CRISPR clusters are transcribed and processed into CRISPR RNA (crRNA). Acts as a dsDNA endonuclease. Involved in the integration of spacer DNA into the CRISPR cassette.</text>
</comment>
<keyword evidence="1 9" id="KW-0540">Nuclease</keyword>
<accession>A0A521EN56</accession>
<sequence>MLYFIRPYIFTSGKLIRKQNTIFFLPYEDEQELLEETGQTKEASTDWELITEAGKFKKEFNSENKRVIPIDDVDSLMVFSEINFNARMLRFLSKKNIPAHLFNYYGHYSGSYYPREYLLSGFLLVNQVDHYKQHKKRIRIALQLVKGAASNMLRNLKYYDGRAGDLSQWIERVEKILDKVPVAKDIQELMGMEGNIRQAYYQAFPTILGDKYDFNKRVKQPPNNAVNALISFGNSMVYTTCLTEIYRTQLSPLISYLHEPGARRYSLALDLAEIFKPLLADRVIFTCLNQRRIQASDFDESLNFCHLTQKGRKTFSKVFEEKLQTTIMHRELGRKVSYRRLIRMECYKLVKHLTGAQAYVPFKAWW</sequence>
<dbReference type="GO" id="GO:0043571">
    <property type="term" value="P:maintenance of CRISPR repeat elements"/>
    <property type="evidence" value="ECO:0007669"/>
    <property type="project" value="UniProtKB-UniRule"/>
</dbReference>
<evidence type="ECO:0000256" key="5">
    <source>
        <dbReference type="ARBA" id="ARBA00022842"/>
    </source>
</evidence>
<dbReference type="GO" id="GO:0051607">
    <property type="term" value="P:defense response to virus"/>
    <property type="evidence" value="ECO:0007669"/>
    <property type="project" value="UniProtKB-UniRule"/>
</dbReference>
<gene>
    <name evidence="9" type="primary">cas1</name>
    <name evidence="10" type="ORF">SAMN06265218_11784</name>
</gene>
<organism evidence="10 11">
    <name type="scientific">Fodinibius sediminis</name>
    <dbReference type="NCBI Taxonomy" id="1214077"/>
    <lineage>
        <taxon>Bacteria</taxon>
        <taxon>Pseudomonadati</taxon>
        <taxon>Balneolota</taxon>
        <taxon>Balneolia</taxon>
        <taxon>Balneolales</taxon>
        <taxon>Balneolaceae</taxon>
        <taxon>Fodinibius</taxon>
    </lineage>
</organism>
<evidence type="ECO:0000313" key="10">
    <source>
        <dbReference type="EMBL" id="SMO85349.1"/>
    </source>
</evidence>
<dbReference type="OrthoDB" id="9803119at2"/>
<keyword evidence="8 9" id="KW-0464">Manganese</keyword>
<dbReference type="InterPro" id="IPR019858">
    <property type="entry name" value="CRISPR-assoc_Cas1_HMARI/TNEAP"/>
</dbReference>
<evidence type="ECO:0000256" key="6">
    <source>
        <dbReference type="ARBA" id="ARBA00023118"/>
    </source>
</evidence>
<comment type="subunit">
    <text evidence="9">Homodimer, forms a heterotetramer with a Cas2 homodimer.</text>
</comment>
<dbReference type="EC" id="3.1.-.-" evidence="9"/>
<dbReference type="GO" id="GO:0046872">
    <property type="term" value="F:metal ion binding"/>
    <property type="evidence" value="ECO:0007669"/>
    <property type="project" value="UniProtKB-UniRule"/>
</dbReference>
<dbReference type="GO" id="GO:0004520">
    <property type="term" value="F:DNA endonuclease activity"/>
    <property type="evidence" value="ECO:0007669"/>
    <property type="project" value="InterPro"/>
</dbReference>
<keyword evidence="5 9" id="KW-0460">Magnesium</keyword>
<comment type="cofactor">
    <cofactor evidence="9">
        <name>Mg(2+)</name>
        <dbReference type="ChEBI" id="CHEBI:18420"/>
    </cofactor>
    <cofactor evidence="9">
        <name>Mn(2+)</name>
        <dbReference type="ChEBI" id="CHEBI:29035"/>
    </cofactor>
</comment>
<dbReference type="InterPro" id="IPR042206">
    <property type="entry name" value="CRISPR-assoc_Cas1_C"/>
</dbReference>
<evidence type="ECO:0000256" key="4">
    <source>
        <dbReference type="ARBA" id="ARBA00022801"/>
    </source>
</evidence>
<dbReference type="CDD" id="cd09722">
    <property type="entry name" value="Cas1_I-B"/>
    <property type="match status" value="1"/>
</dbReference>
<evidence type="ECO:0000313" key="11">
    <source>
        <dbReference type="Proteomes" id="UP000317593"/>
    </source>
</evidence>
<evidence type="ECO:0000256" key="3">
    <source>
        <dbReference type="ARBA" id="ARBA00022759"/>
    </source>
</evidence>
<evidence type="ECO:0000256" key="8">
    <source>
        <dbReference type="ARBA" id="ARBA00023211"/>
    </source>
</evidence>
<dbReference type="InterPro" id="IPR042211">
    <property type="entry name" value="CRISPR-assoc_Cas1_N"/>
</dbReference>
<keyword evidence="7 9" id="KW-0238">DNA-binding</keyword>
<dbReference type="AlphaFoldDB" id="A0A521EN56"/>
<dbReference type="HAMAP" id="MF_01470">
    <property type="entry name" value="Cas1"/>
    <property type="match status" value="1"/>
</dbReference>
<protein>
    <recommendedName>
        <fullName evidence="9">CRISPR-associated endonuclease Cas1</fullName>
        <ecNumber evidence="9">3.1.-.-</ecNumber>
    </recommendedName>
</protein>
<keyword evidence="2 9" id="KW-0479">Metal-binding</keyword>
<evidence type="ECO:0000256" key="9">
    <source>
        <dbReference type="HAMAP-Rule" id="MF_01470"/>
    </source>
</evidence>
<dbReference type="NCBIfam" id="TIGR00287">
    <property type="entry name" value="cas1"/>
    <property type="match status" value="1"/>
</dbReference>
<dbReference type="Gene3D" id="1.20.120.920">
    <property type="entry name" value="CRISPR-associated endonuclease Cas1, C-terminal domain"/>
    <property type="match status" value="1"/>
</dbReference>
<name>A0A521EN56_9BACT</name>
<keyword evidence="11" id="KW-1185">Reference proteome</keyword>
<feature type="binding site" evidence="9">
    <location>
        <position position="258"/>
    </location>
    <ligand>
        <name>Mn(2+)</name>
        <dbReference type="ChEBI" id="CHEBI:29035"/>
    </ligand>
</feature>
<proteinExistence type="inferred from homology"/>
<comment type="similarity">
    <text evidence="9">Belongs to the CRISPR-associated endonuclease Cas1 family.</text>
</comment>